<dbReference type="EMBL" id="ANIX01002387">
    <property type="protein sequence ID" value="ETP12475.1"/>
    <property type="molecule type" value="Genomic_DNA"/>
</dbReference>
<protein>
    <submittedName>
        <fullName evidence="1">Uncharacterized protein</fullName>
    </submittedName>
</protein>
<dbReference type="Proteomes" id="UP000018958">
    <property type="component" value="Unassembled WGS sequence"/>
</dbReference>
<reference evidence="1 2" key="1">
    <citation type="submission" date="2013-11" db="EMBL/GenBank/DDBJ databases">
        <title>The Genome Sequence of Phytophthora parasitica CJ01A1.</title>
        <authorList>
            <consortium name="The Broad Institute Genomics Platform"/>
            <person name="Russ C."/>
            <person name="Tyler B."/>
            <person name="Panabieres F."/>
            <person name="Shan W."/>
            <person name="Tripathy S."/>
            <person name="Grunwald N."/>
            <person name="Machado M."/>
            <person name="Johnson C.S."/>
            <person name="Walker B."/>
            <person name="Young S.K."/>
            <person name="Zeng Q."/>
            <person name="Gargeya S."/>
            <person name="Fitzgerald M."/>
            <person name="Haas B."/>
            <person name="Abouelleil A."/>
            <person name="Allen A.W."/>
            <person name="Alvarado L."/>
            <person name="Arachchi H.M."/>
            <person name="Berlin A.M."/>
            <person name="Chapman S.B."/>
            <person name="Gainer-Dewar J."/>
            <person name="Goldberg J."/>
            <person name="Griggs A."/>
            <person name="Gujja S."/>
            <person name="Hansen M."/>
            <person name="Howarth C."/>
            <person name="Imamovic A."/>
            <person name="Ireland A."/>
            <person name="Larimer J."/>
            <person name="McCowan C."/>
            <person name="Murphy C."/>
            <person name="Pearson M."/>
            <person name="Poon T.W."/>
            <person name="Priest M."/>
            <person name="Roberts A."/>
            <person name="Saif S."/>
            <person name="Shea T."/>
            <person name="Sisk P."/>
            <person name="Sykes S."/>
            <person name="Wortman J."/>
            <person name="Nusbaum C."/>
            <person name="Birren B."/>
        </authorList>
    </citation>
    <scope>NUCLEOTIDE SEQUENCE [LARGE SCALE GENOMIC DNA]</scope>
    <source>
        <strain evidence="1 2">CJ01A1</strain>
    </source>
</reference>
<comment type="caution">
    <text evidence="1">The sequence shown here is derived from an EMBL/GenBank/DDBJ whole genome shotgun (WGS) entry which is preliminary data.</text>
</comment>
<evidence type="ECO:0000313" key="1">
    <source>
        <dbReference type="EMBL" id="ETP12475.1"/>
    </source>
</evidence>
<feature type="non-terminal residue" evidence="1">
    <location>
        <position position="1"/>
    </location>
</feature>
<name>W2WPJ7_PHYNI</name>
<proteinExistence type="predicted"/>
<gene>
    <name evidence="1" type="ORF">F441_12171</name>
</gene>
<feature type="non-terminal residue" evidence="1">
    <location>
        <position position="49"/>
    </location>
</feature>
<accession>W2WPJ7</accession>
<sequence>NFGDQADIVHSPDFEAGCVKMLNGRRQTSIALKRLLFSHLNGTAATFLR</sequence>
<organism evidence="1 2">
    <name type="scientific">Phytophthora nicotianae CJ01A1</name>
    <dbReference type="NCBI Taxonomy" id="1317063"/>
    <lineage>
        <taxon>Eukaryota</taxon>
        <taxon>Sar</taxon>
        <taxon>Stramenopiles</taxon>
        <taxon>Oomycota</taxon>
        <taxon>Peronosporomycetes</taxon>
        <taxon>Peronosporales</taxon>
        <taxon>Peronosporaceae</taxon>
        <taxon>Phytophthora</taxon>
    </lineage>
</organism>
<dbReference type="AlphaFoldDB" id="W2WPJ7"/>
<evidence type="ECO:0000313" key="2">
    <source>
        <dbReference type="Proteomes" id="UP000018958"/>
    </source>
</evidence>